<organism evidence="1 2">
    <name type="scientific">Trichonephila clavipes</name>
    <name type="common">Golden silk orbweaver</name>
    <name type="synonym">Nephila clavipes</name>
    <dbReference type="NCBI Taxonomy" id="2585209"/>
    <lineage>
        <taxon>Eukaryota</taxon>
        <taxon>Metazoa</taxon>
        <taxon>Ecdysozoa</taxon>
        <taxon>Arthropoda</taxon>
        <taxon>Chelicerata</taxon>
        <taxon>Arachnida</taxon>
        <taxon>Araneae</taxon>
        <taxon>Araneomorphae</taxon>
        <taxon>Entelegynae</taxon>
        <taxon>Araneoidea</taxon>
        <taxon>Nephilidae</taxon>
        <taxon>Trichonephila</taxon>
    </lineage>
</organism>
<accession>A0A8X6W127</accession>
<dbReference type="GO" id="GO:0003676">
    <property type="term" value="F:nucleic acid binding"/>
    <property type="evidence" value="ECO:0007669"/>
    <property type="project" value="InterPro"/>
</dbReference>
<comment type="caution">
    <text evidence="1">The sequence shown here is derived from an EMBL/GenBank/DDBJ whole genome shotgun (WGS) entry which is preliminary data.</text>
</comment>
<evidence type="ECO:0000313" key="1">
    <source>
        <dbReference type="EMBL" id="GFY26318.1"/>
    </source>
</evidence>
<keyword evidence="2" id="KW-1185">Reference proteome</keyword>
<sequence>MHRWGTKKSSYRENCKGQLALTVLGERRLRRIIHRQRSQTLTQIATQLNDGDSRTVSKWTMQRSLHRMGFDWKRVAWSDESRFRLLNADGRLRIWRQAHEAMDTACQVGTVQGHGGSIMVRGVFSWHCLGSLVRVPTYLNEIRYVELLGDHLHPFMLFCYPHGVEGHHTAPTNINGLETALANIWQIISVERFQKLIESMPHHVAAVMKARGGPSLVTRLVFLIQWHFSLFR</sequence>
<dbReference type="InterPro" id="IPR036397">
    <property type="entry name" value="RNaseH_sf"/>
</dbReference>
<dbReference type="EMBL" id="BMAU01021375">
    <property type="protein sequence ID" value="GFY26318.1"/>
    <property type="molecule type" value="Genomic_DNA"/>
</dbReference>
<proteinExistence type="predicted"/>
<gene>
    <name evidence="1" type="primary">tc1a_163</name>
    <name evidence="1" type="ORF">TNCV_25151</name>
</gene>
<dbReference type="Proteomes" id="UP000887159">
    <property type="component" value="Unassembled WGS sequence"/>
</dbReference>
<dbReference type="AlphaFoldDB" id="A0A8X6W127"/>
<reference evidence="1" key="1">
    <citation type="submission" date="2020-08" db="EMBL/GenBank/DDBJ databases">
        <title>Multicomponent nature underlies the extraordinary mechanical properties of spider dragline silk.</title>
        <authorList>
            <person name="Kono N."/>
            <person name="Nakamura H."/>
            <person name="Mori M."/>
            <person name="Yoshida Y."/>
            <person name="Ohtoshi R."/>
            <person name="Malay A.D."/>
            <person name="Moran D.A.P."/>
            <person name="Tomita M."/>
            <person name="Numata K."/>
            <person name="Arakawa K."/>
        </authorList>
    </citation>
    <scope>NUCLEOTIDE SEQUENCE</scope>
</reference>
<evidence type="ECO:0000313" key="2">
    <source>
        <dbReference type="Proteomes" id="UP000887159"/>
    </source>
</evidence>
<protein>
    <submittedName>
        <fullName evidence="1">Transposable element Tc1 transposase</fullName>
    </submittedName>
</protein>
<dbReference type="Gene3D" id="3.30.420.10">
    <property type="entry name" value="Ribonuclease H-like superfamily/Ribonuclease H"/>
    <property type="match status" value="2"/>
</dbReference>
<name>A0A8X6W127_TRICX</name>